<dbReference type="RefSeq" id="WP_047234952.1">
    <property type="nucleotide sequence ID" value="NZ_CP110648.1"/>
</dbReference>
<sequence length="284" mass="31527">MHTTDHGIHVRMCKAEVRFGPRCIFRDLSFAVPRGETMAILGPNGRGKTTLLKALLGSQRLTQGRREAPRLIGYVPQHHHGGENHRCIDVVLMARAALLPMFSVPSRHDHDLALRALDHVGARHLAQQCFGSLSGGERQIVLLARALATGAELLVLDEPAAALDLANQDLLLGVLFELRRQRSHTVIFTTHHPQHALYLADKALLMHEGDNVRFGMASELLSESELSQLYGMPLRRLQVQAGEYQQSTVFPLFGLRKQNCQCPHEISRRGITPASSPGTQRSFQ</sequence>
<dbReference type="InterPro" id="IPR003593">
    <property type="entry name" value="AAA+_ATPase"/>
</dbReference>
<organism evidence="6">
    <name type="scientific">Aeromonas salmonicida</name>
    <dbReference type="NCBI Taxonomy" id="645"/>
    <lineage>
        <taxon>Bacteria</taxon>
        <taxon>Pseudomonadati</taxon>
        <taxon>Pseudomonadota</taxon>
        <taxon>Gammaproteobacteria</taxon>
        <taxon>Aeromonadales</taxon>
        <taxon>Aeromonadaceae</taxon>
        <taxon>Aeromonas</taxon>
    </lineage>
</organism>
<dbReference type="InterPro" id="IPR027417">
    <property type="entry name" value="P-loop_NTPase"/>
</dbReference>
<keyword evidence="2" id="KW-0813">Transport</keyword>
<evidence type="ECO:0000256" key="3">
    <source>
        <dbReference type="ARBA" id="ARBA00022741"/>
    </source>
</evidence>
<name>A0A1B2LQP7_AERSA</name>
<keyword evidence="4 6" id="KW-0067">ATP-binding</keyword>
<feature type="domain" description="ABC transporter" evidence="5">
    <location>
        <begin position="10"/>
        <end position="233"/>
    </location>
</feature>
<comment type="similarity">
    <text evidence="1">Belongs to the ABC transporter superfamily.</text>
</comment>
<dbReference type="SUPFAM" id="SSF52540">
    <property type="entry name" value="P-loop containing nucleoside triphosphate hydrolases"/>
    <property type="match status" value="1"/>
</dbReference>
<evidence type="ECO:0000256" key="1">
    <source>
        <dbReference type="ARBA" id="ARBA00005417"/>
    </source>
</evidence>
<protein>
    <submittedName>
        <fullName evidence="6">ABC transporter ATP-binding protein</fullName>
    </submittedName>
</protein>
<dbReference type="Gene3D" id="3.40.50.300">
    <property type="entry name" value="P-loop containing nucleotide triphosphate hydrolases"/>
    <property type="match status" value="1"/>
</dbReference>
<evidence type="ECO:0000259" key="5">
    <source>
        <dbReference type="PROSITE" id="PS50893"/>
    </source>
</evidence>
<keyword evidence="3" id="KW-0547">Nucleotide-binding</keyword>
<reference evidence="6" key="1">
    <citation type="journal article" date="2016" name="FEMS Microbiol. Lett.">
        <title>Aeromonas salmonicida subsp. salmonicida strains isolated from Chinese freshwater fish contain a novel genomic island and possible regional-specific mobile genetic elements profiles.</title>
        <authorList>
            <person name="Long M."/>
            <person name="Nielsen T.K."/>
            <person name="Leisner J.J."/>
            <person name="Hansen L.H."/>
            <person name="Shen Z.X."/>
            <person name="Zhang Q.Q."/>
            <person name="Li A."/>
        </authorList>
    </citation>
    <scope>NUCLEOTIDE SEQUENCE</scope>
    <source>
        <strain evidence="6">BG</strain>
    </source>
</reference>
<dbReference type="PROSITE" id="PS50893">
    <property type="entry name" value="ABC_TRANSPORTER_2"/>
    <property type="match status" value="1"/>
</dbReference>
<evidence type="ECO:0000313" key="6">
    <source>
        <dbReference type="EMBL" id="AOA33902.1"/>
    </source>
</evidence>
<dbReference type="GO" id="GO:0005524">
    <property type="term" value="F:ATP binding"/>
    <property type="evidence" value="ECO:0007669"/>
    <property type="project" value="UniProtKB-KW"/>
</dbReference>
<evidence type="ECO:0000256" key="4">
    <source>
        <dbReference type="ARBA" id="ARBA00022840"/>
    </source>
</evidence>
<dbReference type="SMART" id="SM00382">
    <property type="entry name" value="AAA"/>
    <property type="match status" value="1"/>
</dbReference>
<dbReference type="Pfam" id="PF00005">
    <property type="entry name" value="ABC_tran"/>
    <property type="match status" value="1"/>
</dbReference>
<dbReference type="InterPro" id="IPR050153">
    <property type="entry name" value="Metal_Ion_Import_ABC"/>
</dbReference>
<dbReference type="PANTHER" id="PTHR42734">
    <property type="entry name" value="METAL TRANSPORT SYSTEM ATP-BINDING PROTEIN TM_0124-RELATED"/>
    <property type="match status" value="1"/>
</dbReference>
<dbReference type="PANTHER" id="PTHR42734:SF6">
    <property type="entry name" value="MOLYBDATE IMPORT ATP-BINDING PROTEIN MOLC"/>
    <property type="match status" value="1"/>
</dbReference>
<dbReference type="AlphaFoldDB" id="A0A1B2LQP7"/>
<dbReference type="EMBL" id="KX231277">
    <property type="protein sequence ID" value="AOA33902.1"/>
    <property type="molecule type" value="Genomic_DNA"/>
</dbReference>
<dbReference type="InterPro" id="IPR003439">
    <property type="entry name" value="ABC_transporter-like_ATP-bd"/>
</dbReference>
<evidence type="ECO:0000256" key="2">
    <source>
        <dbReference type="ARBA" id="ARBA00022448"/>
    </source>
</evidence>
<accession>A0A1B2LQP7</accession>
<proteinExistence type="inferred from homology"/>
<dbReference type="GO" id="GO:0016887">
    <property type="term" value="F:ATP hydrolysis activity"/>
    <property type="evidence" value="ECO:0007669"/>
    <property type="project" value="InterPro"/>
</dbReference>